<evidence type="ECO:0000313" key="1">
    <source>
        <dbReference type="EMBL" id="JAD36786.1"/>
    </source>
</evidence>
<accession>A0A0A8ZD94</accession>
<sequence length="80" mass="8952">MVNTMIFLEFLKIHLGPLFLETEVATLCFITTLASHPVHMCMYGHNSFQFACALSTLQHTVVSGLPQYVNGNINQAGYLY</sequence>
<proteinExistence type="predicted"/>
<organism evidence="1">
    <name type="scientific">Arundo donax</name>
    <name type="common">Giant reed</name>
    <name type="synonym">Donax arundinaceus</name>
    <dbReference type="NCBI Taxonomy" id="35708"/>
    <lineage>
        <taxon>Eukaryota</taxon>
        <taxon>Viridiplantae</taxon>
        <taxon>Streptophyta</taxon>
        <taxon>Embryophyta</taxon>
        <taxon>Tracheophyta</taxon>
        <taxon>Spermatophyta</taxon>
        <taxon>Magnoliopsida</taxon>
        <taxon>Liliopsida</taxon>
        <taxon>Poales</taxon>
        <taxon>Poaceae</taxon>
        <taxon>PACMAD clade</taxon>
        <taxon>Arundinoideae</taxon>
        <taxon>Arundineae</taxon>
        <taxon>Arundo</taxon>
    </lineage>
</organism>
<dbReference type="EMBL" id="GBRH01261109">
    <property type="protein sequence ID" value="JAD36786.1"/>
    <property type="molecule type" value="Transcribed_RNA"/>
</dbReference>
<reference evidence="1" key="2">
    <citation type="journal article" date="2015" name="Data Brief">
        <title>Shoot transcriptome of the giant reed, Arundo donax.</title>
        <authorList>
            <person name="Barrero R.A."/>
            <person name="Guerrero F.D."/>
            <person name="Moolhuijzen P."/>
            <person name="Goolsby J.A."/>
            <person name="Tidwell J."/>
            <person name="Bellgard S.E."/>
            <person name="Bellgard M.I."/>
        </authorList>
    </citation>
    <scope>NUCLEOTIDE SEQUENCE</scope>
    <source>
        <tissue evidence="1">Shoot tissue taken approximately 20 cm above the soil surface</tissue>
    </source>
</reference>
<name>A0A0A8ZD94_ARUDO</name>
<dbReference type="AlphaFoldDB" id="A0A0A8ZD94"/>
<protein>
    <submittedName>
        <fullName evidence="1">Uncharacterized protein</fullName>
    </submittedName>
</protein>
<reference evidence="1" key="1">
    <citation type="submission" date="2014-09" db="EMBL/GenBank/DDBJ databases">
        <authorList>
            <person name="Magalhaes I.L.F."/>
            <person name="Oliveira U."/>
            <person name="Santos F.R."/>
            <person name="Vidigal T.H.D.A."/>
            <person name="Brescovit A.D."/>
            <person name="Santos A.J."/>
        </authorList>
    </citation>
    <scope>NUCLEOTIDE SEQUENCE</scope>
    <source>
        <tissue evidence="1">Shoot tissue taken approximately 20 cm above the soil surface</tissue>
    </source>
</reference>